<dbReference type="EMBL" id="LSRL02003344">
    <property type="protein sequence ID" value="TDG38483.1"/>
    <property type="molecule type" value="Genomic_DNA"/>
</dbReference>
<reference evidence="2 3" key="1">
    <citation type="journal article" date="2019" name="J. Hered.">
        <title>An Improved Genome Assembly for Drosophila navojoa, the Basal Species in the mojavensis Cluster.</title>
        <authorList>
            <person name="Vanderlinde T."/>
            <person name="Dupim E.G."/>
            <person name="Nazario-Yepiz N.O."/>
            <person name="Carvalho A.B."/>
        </authorList>
    </citation>
    <scope>NUCLEOTIDE SEQUENCE [LARGE SCALE GENOMIC DNA]</scope>
    <source>
        <strain evidence="2">Navoj_Jal97</strain>
        <tissue evidence="2">Whole organism</tissue>
    </source>
</reference>
<accession>A0A484ANQ3</accession>
<proteinExistence type="predicted"/>
<organism evidence="2 3">
    <name type="scientific">Drosophila navojoa</name>
    <name type="common">Fruit fly</name>
    <dbReference type="NCBI Taxonomy" id="7232"/>
    <lineage>
        <taxon>Eukaryota</taxon>
        <taxon>Metazoa</taxon>
        <taxon>Ecdysozoa</taxon>
        <taxon>Arthropoda</taxon>
        <taxon>Hexapoda</taxon>
        <taxon>Insecta</taxon>
        <taxon>Pterygota</taxon>
        <taxon>Neoptera</taxon>
        <taxon>Endopterygota</taxon>
        <taxon>Diptera</taxon>
        <taxon>Brachycera</taxon>
        <taxon>Muscomorpha</taxon>
        <taxon>Ephydroidea</taxon>
        <taxon>Drosophilidae</taxon>
        <taxon>Drosophila</taxon>
    </lineage>
</organism>
<feature type="region of interest" description="Disordered" evidence="1">
    <location>
        <begin position="153"/>
        <end position="179"/>
    </location>
</feature>
<evidence type="ECO:0000313" key="3">
    <source>
        <dbReference type="Proteomes" id="UP000295192"/>
    </source>
</evidence>
<comment type="caution">
    <text evidence="2">The sequence shown here is derived from an EMBL/GenBank/DDBJ whole genome shotgun (WGS) entry which is preliminary data.</text>
</comment>
<dbReference type="AlphaFoldDB" id="A0A484ANQ3"/>
<sequence>ETTTALVAVTVTLQTLSADVTLNSVRRCRRLQAPTSFCISSTASFAKAVPTGRTFQFHGTKGSARLSAPSSPLDHGIELSPVVRSTHAGIIQHHPFGLRPSETRPSPPTSGLTMTWCSSVVRACPSPALTERLALPVDAYSPRPRKYSDLAFIRSGDSHPRHSPTSVVESGSASRNRIG</sequence>
<gene>
    <name evidence="2" type="ORF">AWZ03_015095</name>
</gene>
<evidence type="ECO:0000256" key="1">
    <source>
        <dbReference type="SAM" id="MobiDB-lite"/>
    </source>
</evidence>
<evidence type="ECO:0000313" key="2">
    <source>
        <dbReference type="EMBL" id="TDG38483.1"/>
    </source>
</evidence>
<feature type="compositionally biased region" description="Polar residues" evidence="1">
    <location>
        <begin position="163"/>
        <end position="179"/>
    </location>
</feature>
<protein>
    <submittedName>
        <fullName evidence="2">Uncharacterized protein</fullName>
    </submittedName>
</protein>
<name>A0A484ANQ3_DRONA</name>
<keyword evidence="3" id="KW-1185">Reference proteome</keyword>
<dbReference type="Proteomes" id="UP000295192">
    <property type="component" value="Unassembled WGS sequence"/>
</dbReference>
<feature type="non-terminal residue" evidence="2">
    <location>
        <position position="1"/>
    </location>
</feature>